<comment type="caution">
    <text evidence="2">The sequence shown here is derived from an EMBL/GenBank/DDBJ whole genome shotgun (WGS) entry which is preliminary data.</text>
</comment>
<feature type="transmembrane region" description="Helical" evidence="1">
    <location>
        <begin position="110"/>
        <end position="128"/>
    </location>
</feature>
<evidence type="ECO:0000313" key="2">
    <source>
        <dbReference type="EMBL" id="TYP50863.1"/>
    </source>
</evidence>
<dbReference type="AlphaFoldDB" id="A0A5S5AJ00"/>
<feature type="transmembrane region" description="Helical" evidence="1">
    <location>
        <begin position="83"/>
        <end position="104"/>
    </location>
</feature>
<organism evidence="2 3">
    <name type="scientific">Thermosediminibacter litoriperuensis</name>
    <dbReference type="NCBI Taxonomy" id="291989"/>
    <lineage>
        <taxon>Bacteria</taxon>
        <taxon>Bacillati</taxon>
        <taxon>Bacillota</taxon>
        <taxon>Clostridia</taxon>
        <taxon>Thermosediminibacterales</taxon>
        <taxon>Thermosediminibacteraceae</taxon>
        <taxon>Thermosediminibacter</taxon>
    </lineage>
</organism>
<name>A0A5S5AJ00_9FIRM</name>
<dbReference type="Proteomes" id="UP000322294">
    <property type="component" value="Unassembled WGS sequence"/>
</dbReference>
<dbReference type="RefSeq" id="WP_148867682.1">
    <property type="nucleotide sequence ID" value="NZ_VNHO01000025.1"/>
</dbReference>
<evidence type="ECO:0000313" key="3">
    <source>
        <dbReference type="Proteomes" id="UP000322294"/>
    </source>
</evidence>
<evidence type="ECO:0008006" key="4">
    <source>
        <dbReference type="Google" id="ProtNLM"/>
    </source>
</evidence>
<keyword evidence="3" id="KW-1185">Reference proteome</keyword>
<proteinExistence type="predicted"/>
<accession>A0A5S5AJ00</accession>
<reference evidence="2 3" key="1">
    <citation type="submission" date="2019-07" db="EMBL/GenBank/DDBJ databases">
        <title>Genomic Encyclopedia of Type Strains, Phase I: the one thousand microbial genomes (KMG-I) project.</title>
        <authorList>
            <person name="Kyrpides N."/>
        </authorList>
    </citation>
    <scope>NUCLEOTIDE SEQUENCE [LARGE SCALE GENOMIC DNA]</scope>
    <source>
        <strain evidence="2 3">DSM 16647</strain>
    </source>
</reference>
<keyword evidence="1" id="KW-1133">Transmembrane helix</keyword>
<feature type="transmembrane region" description="Helical" evidence="1">
    <location>
        <begin position="6"/>
        <end position="22"/>
    </location>
</feature>
<dbReference type="EMBL" id="VNHO01000025">
    <property type="protein sequence ID" value="TYP50863.1"/>
    <property type="molecule type" value="Genomic_DNA"/>
</dbReference>
<sequence>MDQSAGYGVAAGLLSALFSLVLNTKLARVVKEEAITLGAPVFEEIFKTGIAALLGGDILSSHVTFGVVEAFYDAARSRGGRSYLAGALALLSHAFFGAAAVLVVDRSGSLAAGIFISALLHMSWNRWVMGDRVQPKK</sequence>
<dbReference type="OrthoDB" id="1683367at2"/>
<evidence type="ECO:0000256" key="1">
    <source>
        <dbReference type="SAM" id="Phobius"/>
    </source>
</evidence>
<protein>
    <recommendedName>
        <fullName evidence="4">PrsW family intramembrane metalloprotease</fullName>
    </recommendedName>
</protein>
<keyword evidence="1" id="KW-0812">Transmembrane</keyword>
<keyword evidence="1" id="KW-0472">Membrane</keyword>
<gene>
    <name evidence="2" type="ORF">LZ11_01982</name>
</gene>